<keyword evidence="6" id="KW-0812">Transmembrane</keyword>
<evidence type="ECO:0000256" key="2">
    <source>
        <dbReference type="ARBA" id="ARBA00004184"/>
    </source>
</evidence>
<gene>
    <name evidence="13" type="primary">LOC100199131</name>
</gene>
<dbReference type="Gene3D" id="2.20.110.10">
    <property type="entry name" value="Histone H3 K4-specific methyltransferase SET7/9 N-terminal domain"/>
    <property type="match status" value="3"/>
</dbReference>
<evidence type="ECO:0000256" key="3">
    <source>
        <dbReference type="ARBA" id="ARBA00004236"/>
    </source>
</evidence>
<evidence type="ECO:0000256" key="1">
    <source>
        <dbReference type="ARBA" id="ARBA00004163"/>
    </source>
</evidence>
<dbReference type="PANTHER" id="PTHR23085:SF16">
    <property type="entry name" value="GH28348P"/>
    <property type="match status" value="1"/>
</dbReference>
<dbReference type="RefSeq" id="XP_065675970.1">
    <property type="nucleotide sequence ID" value="XM_065819898.1"/>
</dbReference>
<dbReference type="InterPro" id="IPR003409">
    <property type="entry name" value="MORN"/>
</dbReference>
<dbReference type="SUPFAM" id="SSF82185">
    <property type="entry name" value="Histone H3 K4-specific methyltransferase SET7/9 N-terminal domain"/>
    <property type="match status" value="3"/>
</dbReference>
<sequence>MTEGGRFEFDDGGFYVGDWRNGNAHGHGICTGPSAQGKYEGFWENGCEVSGVYSWPDGTTYSGEWKNGLRCGFGQEKGKVFTYYGEWLNGVKHGSGVIQITSTARVCYEGTFRNGLQDGYGVEVYKDGGFYAGQWKDGLRHGYGMRADADISKFFDSSSSLHHLFVENPSLFTISKSVTTGEGHVLDVFDENAENDLAHKQAEEFADQSKGLQSHQQACRLNGTGLKHSNSVKDYKVEVYKGSWEQDQREGFGVCYYDNGSHYIGHWKQNKRHGYGLYVSVDGKKNGGKWFNDSLLLTRLKNFRLTFLKRKTTNNIFAAMEASTCATSKVSLAIKRAIAAKQVADCAKKAADIAGEHAKVAETAATKFTWHPSFKVFILPNQPTQRSLNEKSSHSPKLLSHSKNEHAFQNTYQDKDMFQRKGLNAAIDGSVFVGAVSPILSRNSLLQSTYEPKSYCKQKFLIDKVPQSESRIRLKKLTASLEPKLPRRSSEYSELVYIRACSSGEEVCYPYVAVNLEVDGKETQVLHTNYPKPKFKPGISISEQQSIKSSSGLYRTVIGQLPNMLSVEAHQKLISEGESSNSAPIKKESILSNSSSNEDEGVASLTYSDDCEYSLGPDNGKNNVVVKTCDDKCGDNSNNNNINLIKENHQIKNSIEKLTSLEKNMDKPSKNLEKCDNVKIIHRNQKQVLIKKNSRKDNEPSSDGDSHSALTAMWLSRHVWPNQLQKCSSRSLSTDSGYKQNSIDECCEETTEIIPFTEHNNGLDVTALT</sequence>
<evidence type="ECO:0000313" key="12">
    <source>
        <dbReference type="Proteomes" id="UP001652625"/>
    </source>
</evidence>
<keyword evidence="12" id="KW-1185">Reference proteome</keyword>
<protein>
    <submittedName>
        <fullName evidence="13">Uncharacterized protein LOC100199131</fullName>
    </submittedName>
</protein>
<evidence type="ECO:0000256" key="10">
    <source>
        <dbReference type="ARBA" id="ARBA00023136"/>
    </source>
</evidence>
<organism evidence="12 13">
    <name type="scientific">Hydra vulgaris</name>
    <name type="common">Hydra</name>
    <name type="synonym">Hydra attenuata</name>
    <dbReference type="NCBI Taxonomy" id="6087"/>
    <lineage>
        <taxon>Eukaryota</taxon>
        <taxon>Metazoa</taxon>
        <taxon>Cnidaria</taxon>
        <taxon>Hydrozoa</taxon>
        <taxon>Hydroidolina</taxon>
        <taxon>Anthoathecata</taxon>
        <taxon>Aplanulata</taxon>
        <taxon>Hydridae</taxon>
        <taxon>Hydra</taxon>
    </lineage>
</organism>
<evidence type="ECO:0000256" key="9">
    <source>
        <dbReference type="ARBA" id="ARBA00022989"/>
    </source>
</evidence>
<accession>A0ABM4DN19</accession>
<evidence type="ECO:0000256" key="11">
    <source>
        <dbReference type="SAM" id="MobiDB-lite"/>
    </source>
</evidence>
<keyword evidence="5" id="KW-1003">Cell membrane</keyword>
<dbReference type="InterPro" id="IPR017191">
    <property type="entry name" value="Junctophilin"/>
</dbReference>
<keyword evidence="8" id="KW-0256">Endoplasmic reticulum</keyword>
<dbReference type="GeneID" id="100199131"/>
<comment type="subcellular location">
    <subcellularLocation>
        <location evidence="3">Cell membrane</location>
    </subcellularLocation>
    <subcellularLocation>
        <location evidence="2">Endomembrane system</location>
        <topology evidence="2">Peripheral membrane protein</topology>
    </subcellularLocation>
    <subcellularLocation>
        <location evidence="1">Endoplasmic reticulum membrane</location>
        <topology evidence="1">Single-pass type IV membrane protein</topology>
    </subcellularLocation>
</comment>
<keyword evidence="9" id="KW-1133">Transmembrane helix</keyword>
<dbReference type="SMART" id="SM00698">
    <property type="entry name" value="MORN"/>
    <property type="match status" value="8"/>
</dbReference>
<comment type="similarity">
    <text evidence="4">Belongs to the junctophilin family.</text>
</comment>
<evidence type="ECO:0000256" key="8">
    <source>
        <dbReference type="ARBA" id="ARBA00022824"/>
    </source>
</evidence>
<evidence type="ECO:0000313" key="13">
    <source>
        <dbReference type="RefSeq" id="XP_065675970.1"/>
    </source>
</evidence>
<name>A0ABM4DN19_HYDVU</name>
<evidence type="ECO:0000256" key="7">
    <source>
        <dbReference type="ARBA" id="ARBA00022737"/>
    </source>
</evidence>
<evidence type="ECO:0000256" key="5">
    <source>
        <dbReference type="ARBA" id="ARBA00022475"/>
    </source>
</evidence>
<feature type="region of interest" description="Disordered" evidence="11">
    <location>
        <begin position="576"/>
        <end position="602"/>
    </location>
</feature>
<dbReference type="Proteomes" id="UP001652625">
    <property type="component" value="Chromosome 15"/>
</dbReference>
<dbReference type="PANTHER" id="PTHR23085">
    <property type="entry name" value="GH28348P"/>
    <property type="match status" value="1"/>
</dbReference>
<evidence type="ECO:0000256" key="6">
    <source>
        <dbReference type="ARBA" id="ARBA00022692"/>
    </source>
</evidence>
<proteinExistence type="inferred from homology"/>
<dbReference type="Pfam" id="PF02493">
    <property type="entry name" value="MORN"/>
    <property type="match status" value="8"/>
</dbReference>
<keyword evidence="7" id="KW-0677">Repeat</keyword>
<reference evidence="13" key="1">
    <citation type="submission" date="2025-08" db="UniProtKB">
        <authorList>
            <consortium name="RefSeq"/>
        </authorList>
    </citation>
    <scope>IDENTIFICATION</scope>
</reference>
<evidence type="ECO:0000256" key="4">
    <source>
        <dbReference type="ARBA" id="ARBA00008599"/>
    </source>
</evidence>
<keyword evidence="10" id="KW-0472">Membrane</keyword>